<keyword evidence="2 4" id="KW-0732">Signal</keyword>
<protein>
    <submittedName>
        <fullName evidence="5">Uncharacterized protein</fullName>
    </submittedName>
</protein>
<name>A0A1M6HLX7_MALRU</name>
<feature type="region of interest" description="Disordered" evidence="3">
    <location>
        <begin position="162"/>
        <end position="189"/>
    </location>
</feature>
<dbReference type="EMBL" id="FQZT01000005">
    <property type="protein sequence ID" value="SHJ23182.1"/>
    <property type="molecule type" value="Genomic_DNA"/>
</dbReference>
<dbReference type="Proteomes" id="UP000184171">
    <property type="component" value="Unassembled WGS sequence"/>
</dbReference>
<sequence>MKPLASLTLFGMLCLSTTASAEVALNLPENVKLLAANGKNTEDSNSVELPDGTNQIAVRFKGELKASRNDFEIMSSDVFVVTFNANNTRLSMQPWNIHKAAQLKEFNQQPKIVLTDSHGKTITRQIDKLEKEGFQLMRDYARELAAFNKSDSPAALKLTAADKQPQTFSRQPVASHQPAPSQQAQQSEQAQMAEQMLYYWYNQADQETRERFKAWLKR</sequence>
<dbReference type="RefSeq" id="WP_072908170.1">
    <property type="nucleotide sequence ID" value="NZ_FQZT01000005.1"/>
</dbReference>
<dbReference type="OrthoDB" id="7058190at2"/>
<dbReference type="STRING" id="1122189.SAMN02745165_01881"/>
<accession>A0A1M6HLX7</accession>
<feature type="compositionally biased region" description="Low complexity" evidence="3">
    <location>
        <begin position="177"/>
        <end position="189"/>
    </location>
</feature>
<keyword evidence="6" id="KW-1185">Reference proteome</keyword>
<evidence type="ECO:0000313" key="6">
    <source>
        <dbReference type="Proteomes" id="UP000184171"/>
    </source>
</evidence>
<evidence type="ECO:0000256" key="3">
    <source>
        <dbReference type="SAM" id="MobiDB-lite"/>
    </source>
</evidence>
<feature type="signal peptide" evidence="4">
    <location>
        <begin position="1"/>
        <end position="21"/>
    </location>
</feature>
<feature type="compositionally biased region" description="Polar residues" evidence="3">
    <location>
        <begin position="164"/>
        <end position="174"/>
    </location>
</feature>
<reference evidence="5 6" key="1">
    <citation type="submission" date="2016-11" db="EMBL/GenBank/DDBJ databases">
        <authorList>
            <person name="Jaros S."/>
            <person name="Januszkiewicz K."/>
            <person name="Wedrychowicz H."/>
        </authorList>
    </citation>
    <scope>NUCLEOTIDE SEQUENCE [LARGE SCALE GENOMIC DNA]</scope>
    <source>
        <strain evidence="5 6">DSM 5091</strain>
    </source>
</reference>
<dbReference type="AlphaFoldDB" id="A0A1M6HLX7"/>
<evidence type="ECO:0000256" key="1">
    <source>
        <dbReference type="ARBA" id="ARBA00008490"/>
    </source>
</evidence>
<feature type="chain" id="PRO_5039926361" evidence="4">
    <location>
        <begin position="22"/>
        <end position="218"/>
    </location>
</feature>
<proteinExistence type="inferred from homology"/>
<dbReference type="HAMAP" id="MF_00789">
    <property type="entry name" value="UPF0319"/>
    <property type="match status" value="1"/>
</dbReference>
<evidence type="ECO:0000313" key="5">
    <source>
        <dbReference type="EMBL" id="SHJ23182.1"/>
    </source>
</evidence>
<organism evidence="5 6">
    <name type="scientific">Malonomonas rubra DSM 5091</name>
    <dbReference type="NCBI Taxonomy" id="1122189"/>
    <lineage>
        <taxon>Bacteria</taxon>
        <taxon>Pseudomonadati</taxon>
        <taxon>Thermodesulfobacteriota</taxon>
        <taxon>Desulfuromonadia</taxon>
        <taxon>Desulfuromonadales</taxon>
        <taxon>Geopsychrobacteraceae</taxon>
        <taxon>Malonomonas</taxon>
    </lineage>
</organism>
<dbReference type="PANTHER" id="PTHR38108:SF1">
    <property type="entry name" value="UPF0319 PROTEIN YCCT"/>
    <property type="match status" value="1"/>
</dbReference>
<dbReference type="InterPro" id="IPR018635">
    <property type="entry name" value="UPF0319"/>
</dbReference>
<dbReference type="Pfam" id="PF09829">
    <property type="entry name" value="DUF2057"/>
    <property type="match status" value="1"/>
</dbReference>
<comment type="similarity">
    <text evidence="1">Belongs to the UPF0319 family.</text>
</comment>
<dbReference type="PANTHER" id="PTHR38108">
    <property type="entry name" value="UPF0319 PROTEIN YCCT"/>
    <property type="match status" value="1"/>
</dbReference>
<gene>
    <name evidence="5" type="ORF">SAMN02745165_01881</name>
</gene>
<evidence type="ECO:0000256" key="4">
    <source>
        <dbReference type="SAM" id="SignalP"/>
    </source>
</evidence>
<evidence type="ECO:0000256" key="2">
    <source>
        <dbReference type="ARBA" id="ARBA00022729"/>
    </source>
</evidence>